<dbReference type="CDD" id="cd00311">
    <property type="entry name" value="TIM"/>
    <property type="match status" value="1"/>
</dbReference>
<dbReference type="Pfam" id="PF00121">
    <property type="entry name" value="TIM"/>
    <property type="match status" value="1"/>
</dbReference>
<comment type="catalytic activity">
    <reaction evidence="3">
        <text>D-glyceraldehyde 3-phosphate = dihydroxyacetone phosphate</text>
        <dbReference type="Rhea" id="RHEA:18585"/>
        <dbReference type="ChEBI" id="CHEBI:57642"/>
        <dbReference type="ChEBI" id="CHEBI:59776"/>
        <dbReference type="EC" id="5.3.1.1"/>
    </reaction>
</comment>
<dbReference type="SUPFAM" id="SSF51351">
    <property type="entry name" value="Triosephosphate isomerase (TIM)"/>
    <property type="match status" value="1"/>
</dbReference>
<dbReference type="UniPathway" id="UPA00109">
    <property type="reaction ID" value="UER00189"/>
</dbReference>
<evidence type="ECO:0000256" key="3">
    <source>
        <dbReference type="RuleBase" id="RU363013"/>
    </source>
</evidence>
<comment type="caution">
    <text evidence="4">The sequence shown here is derived from an EMBL/GenBank/DDBJ whole genome shotgun (WGS) entry which is preliminary data.</text>
</comment>
<dbReference type="InterPro" id="IPR035990">
    <property type="entry name" value="TIM_sf"/>
</dbReference>
<dbReference type="PROSITE" id="PS51440">
    <property type="entry name" value="TIM_2"/>
    <property type="match status" value="1"/>
</dbReference>
<dbReference type="EMBL" id="AJAT01000016">
    <property type="protein sequence ID" value="EOL43119.1"/>
    <property type="molecule type" value="Genomic_DNA"/>
</dbReference>
<name>R3TNL9_9ENTE</name>
<dbReference type="AlphaFoldDB" id="R3TNL9"/>
<comment type="subunit">
    <text evidence="3">Homodimer.</text>
</comment>
<dbReference type="GO" id="GO:0005829">
    <property type="term" value="C:cytosol"/>
    <property type="evidence" value="ECO:0007669"/>
    <property type="project" value="TreeGrafter"/>
</dbReference>
<keyword evidence="3" id="KW-0324">Glycolysis</keyword>
<comment type="subcellular location">
    <subcellularLocation>
        <location evidence="3">Cytoplasm</location>
    </subcellularLocation>
</comment>
<gene>
    <name evidence="4" type="ORF">UC3_02096</name>
</gene>
<dbReference type="UniPathway" id="UPA00138"/>
<proteinExistence type="inferred from homology"/>
<sequence>MKKISSQFYKKRTPIVAMSYKNYLNKPEEVGLLVEEIILGLKESKTEFMECFLFPSMGTIETVARFCKGSNLGFGAQNIAPQKNGAYTGEFSIESLIALGGRYVELGHFERKTLFFETNQQIKEKIHLTLSESMIPVLCIGETIKCEGQMLEEILMEQLKELLSEINEEKVVNVILAYEPGWAIGQAKPASIAHIHRSHTCIRRCCERLFTKEIAEHIRIIYGGSVSLTEVSEIVDHQEVDGVFVGRFGHEVNQFLEIIQRVSQMKEE</sequence>
<dbReference type="RefSeq" id="WP_010768758.1">
    <property type="nucleotide sequence ID" value="NZ_ASWE01000002.1"/>
</dbReference>
<dbReference type="eggNOG" id="COG0149">
    <property type="taxonomic scope" value="Bacteria"/>
</dbReference>
<dbReference type="PATRIC" id="fig|1158610.3.peg.2092"/>
<keyword evidence="3" id="KW-0963">Cytoplasm</keyword>
<dbReference type="InterPro" id="IPR000652">
    <property type="entry name" value="Triosephosphate_isomerase"/>
</dbReference>
<organism evidence="4 5">
    <name type="scientific">Enterococcus phoeniculicola ATCC BAA-412</name>
    <dbReference type="NCBI Taxonomy" id="1158610"/>
    <lineage>
        <taxon>Bacteria</taxon>
        <taxon>Bacillati</taxon>
        <taxon>Bacillota</taxon>
        <taxon>Bacilli</taxon>
        <taxon>Lactobacillales</taxon>
        <taxon>Enterococcaceae</taxon>
        <taxon>Enterococcus</taxon>
    </lineage>
</organism>
<dbReference type="HOGENOM" id="CLU_024251_2_3_9"/>
<comment type="pathway">
    <text evidence="3">Carbohydrate degradation; glycolysis; D-glyceraldehyde 3-phosphate from glycerone phosphate: step 1/1.</text>
</comment>
<dbReference type="Proteomes" id="UP000013785">
    <property type="component" value="Unassembled WGS sequence"/>
</dbReference>
<evidence type="ECO:0000313" key="4">
    <source>
        <dbReference type="EMBL" id="EOL43119.1"/>
    </source>
</evidence>
<keyword evidence="5" id="KW-1185">Reference proteome</keyword>
<dbReference type="GO" id="GO:0019563">
    <property type="term" value="P:glycerol catabolic process"/>
    <property type="evidence" value="ECO:0007669"/>
    <property type="project" value="TreeGrafter"/>
</dbReference>
<dbReference type="InterPro" id="IPR013785">
    <property type="entry name" value="Aldolase_TIM"/>
</dbReference>
<keyword evidence="3" id="KW-0312">Gluconeogenesis</keyword>
<dbReference type="GO" id="GO:0006096">
    <property type="term" value="P:glycolytic process"/>
    <property type="evidence" value="ECO:0007669"/>
    <property type="project" value="UniProtKB-UniPathway"/>
</dbReference>
<comment type="pathway">
    <text evidence="3">Carbohydrate biosynthesis; gluconeogenesis.</text>
</comment>
<reference evidence="4 5" key="1">
    <citation type="submission" date="2013-02" db="EMBL/GenBank/DDBJ databases">
        <title>The Genome Sequence of Enterococcus phoeniculicola BAA-412.</title>
        <authorList>
            <consortium name="The Broad Institute Genome Sequencing Platform"/>
            <consortium name="The Broad Institute Genome Sequencing Center for Infectious Disease"/>
            <person name="Earl A.M."/>
            <person name="Gilmore M.S."/>
            <person name="Lebreton F."/>
            <person name="Walker B."/>
            <person name="Young S.K."/>
            <person name="Zeng Q."/>
            <person name="Gargeya S."/>
            <person name="Fitzgerald M."/>
            <person name="Haas B."/>
            <person name="Abouelleil A."/>
            <person name="Alvarado L."/>
            <person name="Arachchi H.M."/>
            <person name="Berlin A.M."/>
            <person name="Chapman S.B."/>
            <person name="Dewar J."/>
            <person name="Goldberg J."/>
            <person name="Griggs A."/>
            <person name="Gujja S."/>
            <person name="Hansen M."/>
            <person name="Howarth C."/>
            <person name="Imamovic A."/>
            <person name="Larimer J."/>
            <person name="McCowan C."/>
            <person name="Murphy C."/>
            <person name="Neiman D."/>
            <person name="Pearson M."/>
            <person name="Priest M."/>
            <person name="Roberts A."/>
            <person name="Saif S."/>
            <person name="Shea T."/>
            <person name="Sisk P."/>
            <person name="Sykes S."/>
            <person name="Wortman J."/>
            <person name="Nusbaum C."/>
            <person name="Birren B."/>
        </authorList>
    </citation>
    <scope>NUCLEOTIDE SEQUENCE [LARGE SCALE GENOMIC DNA]</scope>
    <source>
        <strain evidence="4 5">ATCC BAA-412</strain>
    </source>
</reference>
<dbReference type="STRING" id="154621.RV11_GL000664"/>
<protein>
    <recommendedName>
        <fullName evidence="3">Triosephosphate isomerase</fullName>
        <ecNumber evidence="3">5.3.1.1</ecNumber>
    </recommendedName>
</protein>
<evidence type="ECO:0000256" key="1">
    <source>
        <dbReference type="ARBA" id="ARBA00007422"/>
    </source>
</evidence>
<dbReference type="GO" id="GO:0046166">
    <property type="term" value="P:glyceraldehyde-3-phosphate biosynthetic process"/>
    <property type="evidence" value="ECO:0007669"/>
    <property type="project" value="TreeGrafter"/>
</dbReference>
<evidence type="ECO:0000313" key="5">
    <source>
        <dbReference type="Proteomes" id="UP000013785"/>
    </source>
</evidence>
<evidence type="ECO:0000256" key="2">
    <source>
        <dbReference type="ARBA" id="ARBA00023235"/>
    </source>
</evidence>
<dbReference type="GO" id="GO:0004807">
    <property type="term" value="F:triose-phosphate isomerase activity"/>
    <property type="evidence" value="ECO:0007669"/>
    <property type="project" value="UniProtKB-EC"/>
</dbReference>
<accession>R3TNL9</accession>
<dbReference type="PANTHER" id="PTHR21139:SF42">
    <property type="entry name" value="TRIOSEPHOSPHATE ISOMERASE"/>
    <property type="match status" value="1"/>
</dbReference>
<keyword evidence="2 3" id="KW-0413">Isomerase</keyword>
<dbReference type="OrthoDB" id="9809429at2"/>
<comment type="similarity">
    <text evidence="1 3">Belongs to the triosephosphate isomerase family.</text>
</comment>
<dbReference type="PANTHER" id="PTHR21139">
    <property type="entry name" value="TRIOSEPHOSPHATE ISOMERASE"/>
    <property type="match status" value="1"/>
</dbReference>
<dbReference type="EC" id="5.3.1.1" evidence="3"/>
<dbReference type="Gene3D" id="3.20.20.70">
    <property type="entry name" value="Aldolase class I"/>
    <property type="match status" value="1"/>
</dbReference>
<dbReference type="GO" id="GO:0006094">
    <property type="term" value="P:gluconeogenesis"/>
    <property type="evidence" value="ECO:0007669"/>
    <property type="project" value="UniProtKB-UniPathway"/>
</dbReference>